<sequence length="125" mass="13989">ANLEQNENGVLYSDLGAYLNLECDSLLKLSNFNDELRNPKVFCGLGNQFCGLGGDMKLFITGIINRIVSKDLQGQLSWSGKRTAKPGLADHTRIVDLIHFCCRKKFPNYNSVEGERIIQKILQNA</sequence>
<comment type="caution">
    <text evidence="1">The sequence shown here is derived from an EMBL/GenBank/DDBJ whole genome shotgun (WGS) entry which is preliminary data.</text>
</comment>
<evidence type="ECO:0000313" key="2">
    <source>
        <dbReference type="Proteomes" id="UP001151699"/>
    </source>
</evidence>
<organism evidence="1 2">
    <name type="scientific">Pseudolycoriella hygida</name>
    <dbReference type="NCBI Taxonomy" id="35572"/>
    <lineage>
        <taxon>Eukaryota</taxon>
        <taxon>Metazoa</taxon>
        <taxon>Ecdysozoa</taxon>
        <taxon>Arthropoda</taxon>
        <taxon>Hexapoda</taxon>
        <taxon>Insecta</taxon>
        <taxon>Pterygota</taxon>
        <taxon>Neoptera</taxon>
        <taxon>Endopterygota</taxon>
        <taxon>Diptera</taxon>
        <taxon>Nematocera</taxon>
        <taxon>Sciaroidea</taxon>
        <taxon>Sciaridae</taxon>
        <taxon>Pseudolycoriella</taxon>
    </lineage>
</organism>
<evidence type="ECO:0000313" key="1">
    <source>
        <dbReference type="EMBL" id="KAJ6624612.1"/>
    </source>
</evidence>
<evidence type="ECO:0008006" key="3">
    <source>
        <dbReference type="Google" id="ProtNLM"/>
    </source>
</evidence>
<protein>
    <recommendedName>
        <fullName evidence="3">DUF4806 domain-containing protein</fullName>
    </recommendedName>
</protein>
<dbReference type="Proteomes" id="UP001151699">
    <property type="component" value="Unassembled WGS sequence"/>
</dbReference>
<proteinExistence type="predicted"/>
<gene>
    <name evidence="1" type="ORF">Bhyg_16724</name>
</gene>
<dbReference type="OrthoDB" id="7798647at2759"/>
<keyword evidence="2" id="KW-1185">Reference proteome</keyword>
<accession>A0A9Q0MIV3</accession>
<reference evidence="1" key="1">
    <citation type="submission" date="2022-07" db="EMBL/GenBank/DDBJ databases">
        <authorList>
            <person name="Trinca V."/>
            <person name="Uliana J.V.C."/>
            <person name="Torres T.T."/>
            <person name="Ward R.J."/>
            <person name="Monesi N."/>
        </authorList>
    </citation>
    <scope>NUCLEOTIDE SEQUENCE</scope>
    <source>
        <strain evidence="1">HSMRA1968</strain>
        <tissue evidence="1">Whole embryos</tissue>
    </source>
</reference>
<dbReference type="EMBL" id="WJQU01003476">
    <property type="protein sequence ID" value="KAJ6624612.1"/>
    <property type="molecule type" value="Genomic_DNA"/>
</dbReference>
<name>A0A9Q0MIV3_9DIPT</name>
<dbReference type="AlphaFoldDB" id="A0A9Q0MIV3"/>
<feature type="non-terminal residue" evidence="1">
    <location>
        <position position="1"/>
    </location>
</feature>